<dbReference type="AlphaFoldDB" id="A0A363NW63"/>
<dbReference type="InterPro" id="IPR050553">
    <property type="entry name" value="Thioredoxin_ResA/DsbE_sf"/>
</dbReference>
<evidence type="ECO:0000259" key="1">
    <source>
        <dbReference type="PROSITE" id="PS51352"/>
    </source>
</evidence>
<gene>
    <name evidence="2" type="ORF">DCO56_08820</name>
</gene>
<dbReference type="CDD" id="cd02966">
    <property type="entry name" value="TlpA_like_family"/>
    <property type="match status" value="1"/>
</dbReference>
<dbReference type="InterPro" id="IPR013740">
    <property type="entry name" value="Redoxin"/>
</dbReference>
<sequence>MGYSNALMLYDFDHIAEIRYSVTNELLKLNYKDMRTLFTILILVLIRFQIVQSQTSITLIITNADDFKNKEIGVSEYGLEPKFQPVKDTSYFHLDNKEPTFYSFYIADRNFKICLSQGPVIIRGAIESEQFVVDTVINAPLYYERARFIHMVSNGEANGPEHYLQYIKSNIANPLALEAIGAFLFTFQNNREYVDAIYSLYENDEKAYKGSPDIRNFERLSKIRNLKHIDIDKLSLINLKGARSLIERREDTDYYLIDFWFVNCPPCVSDHIEIMKDFQVLKGRNVRILGVSIDKNPLDVQSYVDKHNYPWEQYLDENHSLTSQFSISSFPSYILLNSDGKIILSSNQYKDIKSYIRNLK</sequence>
<dbReference type="OrthoDB" id="9815205at2"/>
<proteinExistence type="predicted"/>
<dbReference type="Pfam" id="PF08534">
    <property type="entry name" value="Redoxin"/>
    <property type="match status" value="1"/>
</dbReference>
<evidence type="ECO:0000313" key="3">
    <source>
        <dbReference type="Proteomes" id="UP000250831"/>
    </source>
</evidence>
<evidence type="ECO:0000313" key="2">
    <source>
        <dbReference type="EMBL" id="PUV25034.1"/>
    </source>
</evidence>
<dbReference type="InterPro" id="IPR036249">
    <property type="entry name" value="Thioredoxin-like_sf"/>
</dbReference>
<protein>
    <recommendedName>
        <fullName evidence="1">Thioredoxin domain-containing protein</fullName>
    </recommendedName>
</protein>
<dbReference type="PROSITE" id="PS51352">
    <property type="entry name" value="THIOREDOXIN_2"/>
    <property type="match status" value="1"/>
</dbReference>
<dbReference type="GO" id="GO:0016491">
    <property type="term" value="F:oxidoreductase activity"/>
    <property type="evidence" value="ECO:0007669"/>
    <property type="project" value="InterPro"/>
</dbReference>
<comment type="caution">
    <text evidence="2">The sequence shown here is derived from an EMBL/GenBank/DDBJ whole genome shotgun (WGS) entry which is preliminary data.</text>
</comment>
<reference evidence="2 3" key="1">
    <citation type="submission" date="2018-04" db="EMBL/GenBank/DDBJ databases">
        <title>Sphingobacterium sp. M46 Genome.</title>
        <authorList>
            <person name="Cheng J."/>
            <person name="Li Y."/>
        </authorList>
    </citation>
    <scope>NUCLEOTIDE SEQUENCE [LARGE SCALE GENOMIC DNA]</scope>
    <source>
        <strain evidence="2 3">M46</strain>
    </source>
</reference>
<dbReference type="InterPro" id="IPR013766">
    <property type="entry name" value="Thioredoxin_domain"/>
</dbReference>
<dbReference type="Gene3D" id="3.40.30.10">
    <property type="entry name" value="Glutaredoxin"/>
    <property type="match status" value="1"/>
</dbReference>
<accession>A0A363NW63</accession>
<dbReference type="PANTHER" id="PTHR42852">
    <property type="entry name" value="THIOL:DISULFIDE INTERCHANGE PROTEIN DSBE"/>
    <property type="match status" value="1"/>
</dbReference>
<organism evidence="2 3">
    <name type="scientific">Sphingobacterium athyrii</name>
    <dbReference type="NCBI Taxonomy" id="2152717"/>
    <lineage>
        <taxon>Bacteria</taxon>
        <taxon>Pseudomonadati</taxon>
        <taxon>Bacteroidota</taxon>
        <taxon>Sphingobacteriia</taxon>
        <taxon>Sphingobacteriales</taxon>
        <taxon>Sphingobacteriaceae</taxon>
        <taxon>Sphingobacterium</taxon>
    </lineage>
</organism>
<keyword evidence="3" id="KW-1185">Reference proteome</keyword>
<dbReference type="PANTHER" id="PTHR42852:SF17">
    <property type="entry name" value="THIOREDOXIN-LIKE PROTEIN HI_1115"/>
    <property type="match status" value="1"/>
</dbReference>
<dbReference type="Proteomes" id="UP000250831">
    <property type="component" value="Unassembled WGS sequence"/>
</dbReference>
<dbReference type="SUPFAM" id="SSF52833">
    <property type="entry name" value="Thioredoxin-like"/>
    <property type="match status" value="1"/>
</dbReference>
<feature type="domain" description="Thioredoxin" evidence="1">
    <location>
        <begin position="205"/>
        <end position="360"/>
    </location>
</feature>
<name>A0A363NW63_9SPHI</name>
<dbReference type="EMBL" id="QCXX01000002">
    <property type="protein sequence ID" value="PUV25034.1"/>
    <property type="molecule type" value="Genomic_DNA"/>
</dbReference>